<evidence type="ECO:0000256" key="1">
    <source>
        <dbReference type="SAM" id="MobiDB-lite"/>
    </source>
</evidence>
<evidence type="ECO:0000313" key="2">
    <source>
        <dbReference type="EMBL" id="GAA0906649.1"/>
    </source>
</evidence>
<reference evidence="3" key="1">
    <citation type="journal article" date="2019" name="Int. J. Syst. Evol. Microbiol.">
        <title>The Global Catalogue of Microorganisms (GCM) 10K type strain sequencing project: providing services to taxonomists for standard genome sequencing and annotation.</title>
        <authorList>
            <consortium name="The Broad Institute Genomics Platform"/>
            <consortium name="The Broad Institute Genome Sequencing Center for Infectious Disease"/>
            <person name="Wu L."/>
            <person name="Ma J."/>
        </authorList>
    </citation>
    <scope>NUCLEOTIDE SEQUENCE [LARGE SCALE GENOMIC DNA]</scope>
    <source>
        <strain evidence="3">JCM 10673</strain>
    </source>
</reference>
<keyword evidence="3" id="KW-1185">Reference proteome</keyword>
<proteinExistence type="predicted"/>
<comment type="caution">
    <text evidence="2">The sequence shown here is derived from an EMBL/GenBank/DDBJ whole genome shotgun (WGS) entry which is preliminary data.</text>
</comment>
<feature type="region of interest" description="Disordered" evidence="1">
    <location>
        <begin position="52"/>
        <end position="81"/>
    </location>
</feature>
<organism evidence="2 3">
    <name type="scientific">Streptomyces thermoalcalitolerans</name>
    <dbReference type="NCBI Taxonomy" id="65605"/>
    <lineage>
        <taxon>Bacteria</taxon>
        <taxon>Bacillati</taxon>
        <taxon>Actinomycetota</taxon>
        <taxon>Actinomycetes</taxon>
        <taxon>Kitasatosporales</taxon>
        <taxon>Streptomycetaceae</taxon>
        <taxon>Streptomyces</taxon>
    </lineage>
</organism>
<protein>
    <submittedName>
        <fullName evidence="2">Uncharacterized protein</fullName>
    </submittedName>
</protein>
<evidence type="ECO:0000313" key="3">
    <source>
        <dbReference type="Proteomes" id="UP001501005"/>
    </source>
</evidence>
<dbReference type="Proteomes" id="UP001501005">
    <property type="component" value="Unassembled WGS sequence"/>
</dbReference>
<gene>
    <name evidence="2" type="ORF">GCM10009549_11860</name>
</gene>
<feature type="compositionally biased region" description="Polar residues" evidence="1">
    <location>
        <begin position="52"/>
        <end position="68"/>
    </location>
</feature>
<name>A0ABP3YXX0_9ACTN</name>
<sequence>MPTPVLDGRPIALAAADVSAQAGTLYGAGSPAAAAMPLEDPDRAADLLRPLSASTDPESELVSLTGSLDRSAAVRSPQCAS</sequence>
<dbReference type="RefSeq" id="WP_344047532.1">
    <property type="nucleotide sequence ID" value="NZ_BAAAHG010000006.1"/>
</dbReference>
<accession>A0ABP3YXX0</accession>
<dbReference type="EMBL" id="BAAAHG010000006">
    <property type="protein sequence ID" value="GAA0906649.1"/>
    <property type="molecule type" value="Genomic_DNA"/>
</dbReference>